<evidence type="ECO:0000313" key="3">
    <source>
        <dbReference type="Proteomes" id="UP001266305"/>
    </source>
</evidence>
<feature type="compositionally biased region" description="Low complexity" evidence="1">
    <location>
        <begin position="38"/>
        <end position="48"/>
    </location>
</feature>
<sequence>MQKRSGRDGGRSGRGEEAERGGGKEKKALEPRGRKCASSRLSAARTLAGEQPGEPKMLLRLKPALPQLLLLLGPLGPLSPNALPGPAQAQDAVDLDFFTQQPLHLVSPSFLSITIDANLATDPRFLVFLG</sequence>
<reference evidence="2 3" key="1">
    <citation type="submission" date="2023-05" db="EMBL/GenBank/DDBJ databases">
        <title>B98-5 Cell Line De Novo Hybrid Assembly: An Optical Mapping Approach.</title>
        <authorList>
            <person name="Kananen K."/>
            <person name="Auerbach J.A."/>
            <person name="Kautto E."/>
            <person name="Blachly J.S."/>
        </authorList>
    </citation>
    <scope>NUCLEOTIDE SEQUENCE [LARGE SCALE GENOMIC DNA]</scope>
    <source>
        <strain evidence="2">B95-8</strain>
        <tissue evidence="2">Cell line</tissue>
    </source>
</reference>
<protein>
    <submittedName>
        <fullName evidence="2">Uncharacterized protein</fullName>
    </submittedName>
</protein>
<organism evidence="2 3">
    <name type="scientific">Saguinus oedipus</name>
    <name type="common">Cotton-top tamarin</name>
    <name type="synonym">Oedipomidas oedipus</name>
    <dbReference type="NCBI Taxonomy" id="9490"/>
    <lineage>
        <taxon>Eukaryota</taxon>
        <taxon>Metazoa</taxon>
        <taxon>Chordata</taxon>
        <taxon>Craniata</taxon>
        <taxon>Vertebrata</taxon>
        <taxon>Euteleostomi</taxon>
        <taxon>Mammalia</taxon>
        <taxon>Eutheria</taxon>
        <taxon>Euarchontoglires</taxon>
        <taxon>Primates</taxon>
        <taxon>Haplorrhini</taxon>
        <taxon>Platyrrhini</taxon>
        <taxon>Cebidae</taxon>
        <taxon>Callitrichinae</taxon>
        <taxon>Saguinus</taxon>
    </lineage>
</organism>
<comment type="caution">
    <text evidence="2">The sequence shown here is derived from an EMBL/GenBank/DDBJ whole genome shotgun (WGS) entry which is preliminary data.</text>
</comment>
<name>A0ABQ9W2T3_SAGOE</name>
<accession>A0ABQ9W2T3</accession>
<gene>
    <name evidence="2" type="ORF">P7K49_006577</name>
</gene>
<dbReference type="EMBL" id="JASSZA010000003">
    <property type="protein sequence ID" value="KAK2115951.1"/>
    <property type="molecule type" value="Genomic_DNA"/>
</dbReference>
<proteinExistence type="predicted"/>
<feature type="region of interest" description="Disordered" evidence="1">
    <location>
        <begin position="1"/>
        <end position="54"/>
    </location>
</feature>
<evidence type="ECO:0000256" key="1">
    <source>
        <dbReference type="SAM" id="MobiDB-lite"/>
    </source>
</evidence>
<feature type="compositionally biased region" description="Basic and acidic residues" evidence="1">
    <location>
        <begin position="1"/>
        <end position="33"/>
    </location>
</feature>
<evidence type="ECO:0000313" key="2">
    <source>
        <dbReference type="EMBL" id="KAK2115951.1"/>
    </source>
</evidence>
<keyword evidence="3" id="KW-1185">Reference proteome</keyword>
<dbReference type="Proteomes" id="UP001266305">
    <property type="component" value="Unassembled WGS sequence"/>
</dbReference>